<dbReference type="Pfam" id="PF02350">
    <property type="entry name" value="Epimerase_2"/>
    <property type="match status" value="1"/>
</dbReference>
<gene>
    <name evidence="3" type="primary">neuC</name>
    <name evidence="3" type="ORF">GCM10022399_37980</name>
</gene>
<protein>
    <submittedName>
        <fullName evidence="3">UDP-N-acetylglucosamine 2-epimerase</fullName>
    </submittedName>
</protein>
<feature type="compositionally biased region" description="Basic and acidic residues" evidence="1">
    <location>
        <begin position="415"/>
        <end position="426"/>
    </location>
</feature>
<dbReference type="InterPro" id="IPR029767">
    <property type="entry name" value="WecB-like"/>
</dbReference>
<accession>A0ABP7EGX8</accession>
<evidence type="ECO:0000259" key="2">
    <source>
        <dbReference type="Pfam" id="PF02350"/>
    </source>
</evidence>
<evidence type="ECO:0000313" key="4">
    <source>
        <dbReference type="Proteomes" id="UP001501468"/>
    </source>
</evidence>
<evidence type="ECO:0000256" key="1">
    <source>
        <dbReference type="SAM" id="MobiDB-lite"/>
    </source>
</evidence>
<dbReference type="RefSeq" id="WP_344950390.1">
    <property type="nucleotide sequence ID" value="NZ_BAABDC010000008.1"/>
</dbReference>
<evidence type="ECO:0000313" key="3">
    <source>
        <dbReference type="EMBL" id="GAA3717838.1"/>
    </source>
</evidence>
<feature type="region of interest" description="Disordered" evidence="1">
    <location>
        <begin position="407"/>
        <end position="426"/>
    </location>
</feature>
<feature type="domain" description="UDP-N-acetylglucosamine 2-epimerase" evidence="2">
    <location>
        <begin position="87"/>
        <end position="391"/>
    </location>
</feature>
<dbReference type="Gene3D" id="3.40.50.2000">
    <property type="entry name" value="Glycogen Phosphorylase B"/>
    <property type="match status" value="2"/>
</dbReference>
<dbReference type="Proteomes" id="UP001501468">
    <property type="component" value="Unassembled WGS sequence"/>
</dbReference>
<dbReference type="NCBIfam" id="TIGR03568">
    <property type="entry name" value="NeuC_NnaA"/>
    <property type="match status" value="1"/>
</dbReference>
<reference evidence="4" key="1">
    <citation type="journal article" date="2019" name="Int. J. Syst. Evol. Microbiol.">
        <title>The Global Catalogue of Microorganisms (GCM) 10K type strain sequencing project: providing services to taxonomists for standard genome sequencing and annotation.</title>
        <authorList>
            <consortium name="The Broad Institute Genomics Platform"/>
            <consortium name="The Broad Institute Genome Sequencing Center for Infectious Disease"/>
            <person name="Wu L."/>
            <person name="Ma J."/>
        </authorList>
    </citation>
    <scope>NUCLEOTIDE SEQUENCE [LARGE SCALE GENOMIC DNA]</scope>
    <source>
        <strain evidence="4">JCM 17125</strain>
    </source>
</reference>
<keyword evidence="4" id="KW-1185">Reference proteome</keyword>
<comment type="caution">
    <text evidence="3">The sequence shown here is derived from an EMBL/GenBank/DDBJ whole genome shotgun (WGS) entry which is preliminary data.</text>
</comment>
<dbReference type="SUPFAM" id="SSF53756">
    <property type="entry name" value="UDP-Glycosyltransferase/glycogen phosphorylase"/>
    <property type="match status" value="1"/>
</dbReference>
<dbReference type="InterPro" id="IPR003331">
    <property type="entry name" value="UDP_GlcNAc_Epimerase_2_dom"/>
</dbReference>
<dbReference type="PANTHER" id="PTHR43174:SF3">
    <property type="entry name" value="UDP-N-ACETYLGLUCOSAMINE 2-EPIMERASE"/>
    <property type="match status" value="1"/>
</dbReference>
<dbReference type="PANTHER" id="PTHR43174">
    <property type="entry name" value="UDP-N-ACETYLGLUCOSAMINE 2-EPIMERASE"/>
    <property type="match status" value="1"/>
</dbReference>
<name>A0ABP7EGX8_9MICO</name>
<organism evidence="3 4">
    <name type="scientific">Terrabacter ginsenosidimutans</name>
    <dbReference type="NCBI Taxonomy" id="490575"/>
    <lineage>
        <taxon>Bacteria</taxon>
        <taxon>Bacillati</taxon>
        <taxon>Actinomycetota</taxon>
        <taxon>Actinomycetes</taxon>
        <taxon>Micrococcales</taxon>
        <taxon>Intrasporangiaceae</taxon>
        <taxon>Terrabacter</taxon>
    </lineage>
</organism>
<dbReference type="EMBL" id="BAABDC010000008">
    <property type="protein sequence ID" value="GAA3717838.1"/>
    <property type="molecule type" value="Genomic_DNA"/>
</dbReference>
<proteinExistence type="predicted"/>
<sequence>MASPLTVAVFVGTRADLGPLSPVLEALQSADDLTLRVLTGVMYAADDLVAALPTSASEDVWRAAVVSLAEPMSEVTVGAQLEQGAMLARAAGQALRAEGIDVLVVLGDRWELLYVVPAAVLLGIPVVHLHGGEVTEGALDERVRHAVTKLADQHCVASEDAAARVRQLGEPGDRVHVTGAPGLDRLAGAAPIPDAELADLIGAVPADVSGDLPDDLPDDPPGTTVERPLALFTYHPPTAQPGAPVGEWAREAAEAALATCGTVVATHPGMDEGRDEILGALTELAAREPRLRLVPALGRDYPRVLAAADVVVGNSSSGVIEAATVHVPAVDIGERQRGRLRGDNVVHAAEGRAAVEAALRTALSPRWREHSARVTNPYGSGSASARILAIVRTAALAPRVKHFVDLASAPQAGPDRSRSTNEEEEE</sequence>
<dbReference type="InterPro" id="IPR020004">
    <property type="entry name" value="UDP-GlcNAc_Epase"/>
</dbReference>